<evidence type="ECO:0000313" key="4">
    <source>
        <dbReference type="Proteomes" id="UP000009027"/>
    </source>
</evidence>
<feature type="coiled-coil region" evidence="1">
    <location>
        <begin position="312"/>
        <end position="349"/>
    </location>
</feature>
<feature type="non-terminal residue" evidence="3">
    <location>
        <position position="741"/>
    </location>
</feature>
<keyword evidence="1" id="KW-0175">Coiled coil</keyword>
<protein>
    <submittedName>
        <fullName evidence="3">Uncharacterized protein</fullName>
    </submittedName>
</protein>
<evidence type="ECO:0000256" key="1">
    <source>
        <dbReference type="SAM" id="Coils"/>
    </source>
</evidence>
<feature type="coiled-coil region" evidence="1">
    <location>
        <begin position="494"/>
        <end position="521"/>
    </location>
</feature>
<proteinExistence type="predicted"/>
<dbReference type="VEuPathDB" id="TriTrypDB:TvY486_0016640"/>
<dbReference type="AlphaFoldDB" id="F9WN35"/>
<evidence type="ECO:0000313" key="3">
    <source>
        <dbReference type="EMBL" id="CCD18949.1"/>
    </source>
</evidence>
<feature type="chain" id="PRO_5003389366" evidence="2">
    <location>
        <begin position="33"/>
        <end position="741"/>
    </location>
</feature>
<keyword evidence="2" id="KW-0732">Signal</keyword>
<organism evidence="3 4">
    <name type="scientific">Trypanosoma vivax (strain Y486)</name>
    <dbReference type="NCBI Taxonomy" id="1055687"/>
    <lineage>
        <taxon>Eukaryota</taxon>
        <taxon>Discoba</taxon>
        <taxon>Euglenozoa</taxon>
        <taxon>Kinetoplastea</taxon>
        <taxon>Metakinetoplastina</taxon>
        <taxon>Trypanosomatida</taxon>
        <taxon>Trypanosomatidae</taxon>
        <taxon>Trypanosoma</taxon>
        <taxon>Duttonella</taxon>
    </lineage>
</organism>
<feature type="signal peptide" evidence="2">
    <location>
        <begin position="1"/>
        <end position="32"/>
    </location>
</feature>
<keyword evidence="4" id="KW-1185">Reference proteome</keyword>
<reference evidence="3 4" key="1">
    <citation type="journal article" date="2012" name="Proc. Natl. Acad. Sci. U.S.A.">
        <title>Antigenic diversity is generated by distinct evolutionary mechanisms in African trypanosome species.</title>
        <authorList>
            <person name="Jackson A.P."/>
            <person name="Berry A."/>
            <person name="Aslett M."/>
            <person name="Allison H.C."/>
            <person name="Burton P."/>
            <person name="Vavrova-Anderson J."/>
            <person name="Brown R."/>
            <person name="Browne H."/>
            <person name="Corton N."/>
            <person name="Hauser H."/>
            <person name="Gamble J."/>
            <person name="Gilderthorp R."/>
            <person name="Marcello L."/>
            <person name="McQuillan J."/>
            <person name="Otto T.D."/>
            <person name="Quail M.A."/>
            <person name="Sanders M.J."/>
            <person name="van Tonder A."/>
            <person name="Ginger M.L."/>
            <person name="Field M.C."/>
            <person name="Barry J.D."/>
            <person name="Hertz-Fowler C."/>
            <person name="Berriman M."/>
        </authorList>
    </citation>
    <scope>NUCLEOTIDE SEQUENCE</scope>
    <source>
        <strain evidence="3 4">Y486</strain>
    </source>
</reference>
<dbReference type="EMBL" id="CAEX01002238">
    <property type="protein sequence ID" value="CCD18949.1"/>
    <property type="molecule type" value="Genomic_DNA"/>
</dbReference>
<dbReference type="Proteomes" id="UP000009027">
    <property type="component" value="Unassembled WGS sequence"/>
</dbReference>
<accession>F9WN35</accession>
<name>F9WN35_TRYVY</name>
<sequence length="741" mass="82275">MGYWLDMERARRAESSLKYICFLLFLPLLVVARSKGEGRSSEETGCAHRRCAAHKLLWRWLEVGRQIDERADDVMHAISMIQERDHELERTLQMKLEKAKQIMVTWSGTDVGGVALAEKRLLELGQRHHENRERRQKKCEAAKKNATLSKEHNWNVYFAVRSSAQFLTKQHGTNKSLTYEDVSADLVAMGITNHTCNDDGLVSKTLEELPARLQHNTNLYTWKNKTKQVLDRAAQAVMTWHARCGKQIDNLEEKAKDIREAIDSTVRQLTVAMDEYTMLEREMNETHLNTIHESEELGAAEARLITLGNERLEKLCAAVDSIQRRRAELRDAEAEVAQQNKTGNQLQKRTTELLLWAGERDQTASLVAARFSTLEGTLAAVLGETVPVYERVSAASSTANTFSEAAALFVKGAKSAQEQQRSAANTLNMTRQLLEKAQTTLKKWEHNSSIRLDTLAKDACPPKMSSVTASSFPSAIRTDFAVTQESLLAANKYNKTLSGDLEAIEVNLKVLKKQNEDVDGQLKIAEGLDAATVAETENTVARVTNRVKEAMCSSARAITELREQHHQLRTSTTSLQHDVSMASTSATTAWATAQTLSQLPSVLNNSLAEATATVKVLGHQLTGIVEKSDEVVQALETAVTNADKFRPSSSSVLGNLVRAIDLNLNYTSFKPDCSVATDITVVRKLATSKSDLFKYVSELEQLGELVKTVNKAMSSSRHETSALVLNVSEKKDKVAEAVRAV</sequence>
<gene>
    <name evidence="3" type="ORF">TvY486_0016640</name>
</gene>
<evidence type="ECO:0000256" key="2">
    <source>
        <dbReference type="SAM" id="SignalP"/>
    </source>
</evidence>
<feature type="coiled-coil region" evidence="1">
    <location>
        <begin position="241"/>
        <end position="268"/>
    </location>
</feature>